<protein>
    <submittedName>
        <fullName evidence="2">DUF4330 domain-containing protein</fullName>
    </submittedName>
</protein>
<evidence type="ECO:0000313" key="2">
    <source>
        <dbReference type="EMBL" id="MBE9029177.1"/>
    </source>
</evidence>
<name>A0A928Z2L4_9CYAN</name>
<evidence type="ECO:0000313" key="3">
    <source>
        <dbReference type="Proteomes" id="UP000625316"/>
    </source>
</evidence>
<dbReference type="Proteomes" id="UP000625316">
    <property type="component" value="Unassembled WGS sequence"/>
</dbReference>
<feature type="transmembrane region" description="Helical" evidence="1">
    <location>
        <begin position="14"/>
        <end position="35"/>
    </location>
</feature>
<keyword evidence="1" id="KW-0812">Transmembrane</keyword>
<comment type="caution">
    <text evidence="2">The sequence shown here is derived from an EMBL/GenBank/DDBJ whole genome shotgun (WGS) entry which is preliminary data.</text>
</comment>
<keyword evidence="1" id="KW-1133">Transmembrane helix</keyword>
<accession>A0A928Z2L4</accession>
<dbReference type="EMBL" id="JADEXQ010000012">
    <property type="protein sequence ID" value="MBE9029177.1"/>
    <property type="molecule type" value="Genomic_DNA"/>
</dbReference>
<sequence>MAIVDAQGRLFGKVSLLDVGAGAIIAMVVGGIFLLPGKTGSAVGGDNGKEVEVDVIVLGMKSAQDVSQLLKTGDSIDVIIRNEPAGSVNIDKLTVLPRDVLVPQPDGTVKALPDPRPQAKYFTSFLMTLKGNAKVADDGVVFGNKKVKIGTTLELESKEYNFRSSVLQVRQ</sequence>
<dbReference type="RefSeq" id="WP_264323998.1">
    <property type="nucleotide sequence ID" value="NZ_JADEXQ010000012.1"/>
</dbReference>
<organism evidence="2 3">
    <name type="scientific">Romeriopsis navalis LEGE 11480</name>
    <dbReference type="NCBI Taxonomy" id="2777977"/>
    <lineage>
        <taxon>Bacteria</taxon>
        <taxon>Bacillati</taxon>
        <taxon>Cyanobacteriota</taxon>
        <taxon>Cyanophyceae</taxon>
        <taxon>Leptolyngbyales</taxon>
        <taxon>Leptolyngbyaceae</taxon>
        <taxon>Romeriopsis</taxon>
        <taxon>Romeriopsis navalis</taxon>
    </lineage>
</organism>
<keyword evidence="3" id="KW-1185">Reference proteome</keyword>
<evidence type="ECO:0000256" key="1">
    <source>
        <dbReference type="SAM" id="Phobius"/>
    </source>
</evidence>
<dbReference type="InterPro" id="IPR025480">
    <property type="entry name" value="DUF4330"/>
</dbReference>
<reference evidence="2" key="1">
    <citation type="submission" date="2020-10" db="EMBL/GenBank/DDBJ databases">
        <authorList>
            <person name="Castelo-Branco R."/>
            <person name="Eusebio N."/>
            <person name="Adriana R."/>
            <person name="Vieira A."/>
            <person name="Brugerolle De Fraissinette N."/>
            <person name="Rezende De Castro R."/>
            <person name="Schneider M.P."/>
            <person name="Vasconcelos V."/>
            <person name="Leao P.N."/>
        </authorList>
    </citation>
    <scope>NUCLEOTIDE SEQUENCE</scope>
    <source>
        <strain evidence="2">LEGE 11480</strain>
    </source>
</reference>
<keyword evidence="1" id="KW-0472">Membrane</keyword>
<dbReference type="AlphaFoldDB" id="A0A928Z2L4"/>
<gene>
    <name evidence="2" type="ORF">IQ266_05295</name>
</gene>
<proteinExistence type="predicted"/>
<dbReference type="Pfam" id="PF14221">
    <property type="entry name" value="DUF4330"/>
    <property type="match status" value="1"/>
</dbReference>